<sequence length="300" mass="32317">MANLSIGTRGSELAVRQTDLIVSRLESQEHHVTVVRVETHGDRVLDRALNQLGNQGVFTTELEQRLVAGTIDLAVHSLKDLPTQLAPGLAIGAYALPEDRRDVLLAGDYTLATLPPGARVGTSSLRRTAFLRSLRPDLEVVPVRGNLQTRLRKWQELGLDGLLLAAAGVHRLGWQDKISEYLDPFAMVPAPGQGILAVEMVADRQDIAKILAPLDDPAARVLAQAERGVLARLGGGCQMPLGAYATWDGETVYLLGQAADPAGTRLARAEARGTASDTDRLAEEVADELRRQGALAWIQP</sequence>
<dbReference type="Proteomes" id="UP000005439">
    <property type="component" value="Chromosome"/>
</dbReference>
<evidence type="ECO:0000256" key="3">
    <source>
        <dbReference type="ARBA" id="ARBA00011245"/>
    </source>
</evidence>
<dbReference type="Pfam" id="PF01379">
    <property type="entry name" value="Porphobil_deam"/>
    <property type="match status" value="1"/>
</dbReference>
<dbReference type="PANTHER" id="PTHR11557:SF0">
    <property type="entry name" value="PORPHOBILINOGEN DEAMINASE"/>
    <property type="match status" value="1"/>
</dbReference>
<evidence type="ECO:0000256" key="7">
    <source>
        <dbReference type="HAMAP-Rule" id="MF_00260"/>
    </source>
</evidence>
<comment type="similarity">
    <text evidence="2 7">Belongs to the HMBS family.</text>
</comment>
<comment type="subunit">
    <text evidence="3 7">Monomer.</text>
</comment>
<keyword evidence="4 7" id="KW-0808">Transferase</keyword>
<feature type="domain" description="Porphobilinogen deaminase C-terminal" evidence="9">
    <location>
        <begin position="223"/>
        <end position="290"/>
    </location>
</feature>
<dbReference type="UniPathway" id="UPA00251">
    <property type="reaction ID" value="UER00319"/>
</dbReference>
<feature type="modified residue" description="S-(dipyrrolylmethanemethyl)cysteine" evidence="7">
    <location>
        <position position="237"/>
    </location>
</feature>
<evidence type="ECO:0000256" key="4">
    <source>
        <dbReference type="ARBA" id="ARBA00022679"/>
    </source>
</evidence>
<evidence type="ECO:0000259" key="8">
    <source>
        <dbReference type="Pfam" id="PF01379"/>
    </source>
</evidence>
<dbReference type="PANTHER" id="PTHR11557">
    <property type="entry name" value="PORPHOBILINOGEN DEAMINASE"/>
    <property type="match status" value="1"/>
</dbReference>
<feature type="domain" description="Porphobilinogen deaminase N-terminal" evidence="8">
    <location>
        <begin position="4"/>
        <end position="208"/>
    </location>
</feature>
<dbReference type="EMBL" id="CP003179">
    <property type="protein sequence ID" value="AEW04836.1"/>
    <property type="molecule type" value="Genomic_DNA"/>
</dbReference>
<dbReference type="AlphaFoldDB" id="G8TWD8"/>
<name>G8TWD8_SULAD</name>
<dbReference type="KEGG" id="sap:Sulac_1339"/>
<keyword evidence="5 7" id="KW-0627">Porphyrin biosynthesis</keyword>
<dbReference type="PATRIC" id="fig|679936.5.peg.1402"/>
<proteinExistence type="inferred from homology"/>
<dbReference type="InterPro" id="IPR036803">
    <property type="entry name" value="Porphobilinogen_deaminase_C_sf"/>
</dbReference>
<evidence type="ECO:0000256" key="2">
    <source>
        <dbReference type="ARBA" id="ARBA00005638"/>
    </source>
</evidence>
<evidence type="ECO:0000256" key="5">
    <source>
        <dbReference type="ARBA" id="ARBA00023244"/>
    </source>
</evidence>
<dbReference type="SUPFAM" id="SSF53850">
    <property type="entry name" value="Periplasmic binding protein-like II"/>
    <property type="match status" value="1"/>
</dbReference>
<dbReference type="EC" id="2.5.1.61" evidence="7"/>
<dbReference type="PRINTS" id="PR00151">
    <property type="entry name" value="PORPHBDMNASE"/>
</dbReference>
<dbReference type="InterPro" id="IPR000860">
    <property type="entry name" value="HemC"/>
</dbReference>
<dbReference type="Gene3D" id="3.30.160.40">
    <property type="entry name" value="Porphobilinogen deaminase, C-terminal domain"/>
    <property type="match status" value="1"/>
</dbReference>
<gene>
    <name evidence="7" type="primary">hemC</name>
    <name evidence="10" type="ordered locus">Sulac_1339</name>
</gene>
<evidence type="ECO:0000256" key="6">
    <source>
        <dbReference type="ARBA" id="ARBA00048169"/>
    </source>
</evidence>
<comment type="cofactor">
    <cofactor evidence="7">
        <name>dipyrromethane</name>
        <dbReference type="ChEBI" id="CHEBI:60342"/>
    </cofactor>
    <text evidence="7">Binds 1 dipyrromethane group covalently.</text>
</comment>
<dbReference type="FunFam" id="3.40.190.10:FF:000005">
    <property type="entry name" value="Porphobilinogen deaminase"/>
    <property type="match status" value="1"/>
</dbReference>
<accession>G8TWD8</accession>
<evidence type="ECO:0000313" key="10">
    <source>
        <dbReference type="EMBL" id="AEW04836.1"/>
    </source>
</evidence>
<dbReference type="GO" id="GO:0005737">
    <property type="term" value="C:cytoplasm"/>
    <property type="evidence" value="ECO:0007669"/>
    <property type="project" value="UniProtKB-UniRule"/>
</dbReference>
<evidence type="ECO:0000256" key="1">
    <source>
        <dbReference type="ARBA" id="ARBA00002869"/>
    </source>
</evidence>
<comment type="pathway">
    <text evidence="7">Porphyrin-containing compound metabolism; protoporphyrin-IX biosynthesis; coproporphyrinogen-III from 5-aminolevulinate: step 2/4.</text>
</comment>
<organism evidence="10 11">
    <name type="scientific">Sulfobacillus acidophilus (strain ATCC 700253 / DSM 10332 / NAL)</name>
    <dbReference type="NCBI Taxonomy" id="679936"/>
    <lineage>
        <taxon>Bacteria</taxon>
        <taxon>Bacillati</taxon>
        <taxon>Bacillota</taxon>
        <taxon>Clostridia</taxon>
        <taxon>Eubacteriales</taxon>
        <taxon>Clostridiales Family XVII. Incertae Sedis</taxon>
        <taxon>Sulfobacillus</taxon>
    </lineage>
</organism>
<dbReference type="HOGENOM" id="CLU_019704_0_2_9"/>
<reference evidence="10 11" key="2">
    <citation type="journal article" date="2012" name="Stand. Genomic Sci.">
        <title>Complete genome sequence of the moderately thermophilic mineral-sulfide-oxidizing firmicute Sulfobacillus acidophilus type strain (NAL(T)).</title>
        <authorList>
            <person name="Anderson I."/>
            <person name="Chertkov O."/>
            <person name="Chen A."/>
            <person name="Saunders E."/>
            <person name="Lapidus A."/>
            <person name="Nolan M."/>
            <person name="Lucas S."/>
            <person name="Hammon N."/>
            <person name="Deshpande S."/>
            <person name="Cheng J.F."/>
            <person name="Han C."/>
            <person name="Tapia R."/>
            <person name="Goodwin L.A."/>
            <person name="Pitluck S."/>
            <person name="Liolios K."/>
            <person name="Pagani I."/>
            <person name="Ivanova N."/>
            <person name="Mikhailova N."/>
            <person name="Pati A."/>
            <person name="Palaniappan K."/>
            <person name="Land M."/>
            <person name="Pan C."/>
            <person name="Rohde M."/>
            <person name="Pukall R."/>
            <person name="Goker M."/>
            <person name="Detter J.C."/>
            <person name="Woyke T."/>
            <person name="Bristow J."/>
            <person name="Eisen J.A."/>
            <person name="Markowitz V."/>
            <person name="Hugenholtz P."/>
            <person name="Kyrpides N.C."/>
            <person name="Klenk H.P."/>
            <person name="Mavromatis K."/>
        </authorList>
    </citation>
    <scope>NUCLEOTIDE SEQUENCE [LARGE SCALE GENOMIC DNA]</scope>
    <source>
        <strain evidence="11">ATCC 700253 / DSM 10332 / NAL</strain>
    </source>
</reference>
<comment type="catalytic activity">
    <reaction evidence="6 7">
        <text>4 porphobilinogen + H2O = hydroxymethylbilane + 4 NH4(+)</text>
        <dbReference type="Rhea" id="RHEA:13185"/>
        <dbReference type="ChEBI" id="CHEBI:15377"/>
        <dbReference type="ChEBI" id="CHEBI:28938"/>
        <dbReference type="ChEBI" id="CHEBI:57845"/>
        <dbReference type="ChEBI" id="CHEBI:58126"/>
        <dbReference type="EC" id="2.5.1.61"/>
    </reaction>
</comment>
<evidence type="ECO:0000259" key="9">
    <source>
        <dbReference type="Pfam" id="PF03900"/>
    </source>
</evidence>
<dbReference type="HAMAP" id="MF_00260">
    <property type="entry name" value="Porphobil_deam"/>
    <property type="match status" value="1"/>
</dbReference>
<dbReference type="PIRSF" id="PIRSF001438">
    <property type="entry name" value="4pyrrol_synth_OHMeBilane_synth"/>
    <property type="match status" value="1"/>
</dbReference>
<dbReference type="NCBIfam" id="TIGR00212">
    <property type="entry name" value="hemC"/>
    <property type="match status" value="1"/>
</dbReference>
<dbReference type="GO" id="GO:0004418">
    <property type="term" value="F:hydroxymethylbilane synthase activity"/>
    <property type="evidence" value="ECO:0007669"/>
    <property type="project" value="UniProtKB-UniRule"/>
</dbReference>
<dbReference type="InterPro" id="IPR022418">
    <property type="entry name" value="Porphobilinogen_deaminase_C"/>
</dbReference>
<reference evidence="11" key="1">
    <citation type="submission" date="2011-12" db="EMBL/GenBank/DDBJ databases">
        <title>The complete genome of chromosome of Sulfobacillus acidophilus DSM 10332.</title>
        <authorList>
            <person name="Lucas S."/>
            <person name="Han J."/>
            <person name="Lapidus A."/>
            <person name="Bruce D."/>
            <person name="Goodwin L."/>
            <person name="Pitluck S."/>
            <person name="Peters L."/>
            <person name="Kyrpides N."/>
            <person name="Mavromatis K."/>
            <person name="Ivanova N."/>
            <person name="Mikhailova N."/>
            <person name="Chertkov O."/>
            <person name="Saunders E."/>
            <person name="Detter J.C."/>
            <person name="Tapia R."/>
            <person name="Han C."/>
            <person name="Land M."/>
            <person name="Hauser L."/>
            <person name="Markowitz V."/>
            <person name="Cheng J.-F."/>
            <person name="Hugenholtz P."/>
            <person name="Woyke T."/>
            <person name="Wu D."/>
            <person name="Pukall R."/>
            <person name="Gehrich-Schroeter G."/>
            <person name="Schneider S."/>
            <person name="Klenk H.-P."/>
            <person name="Eisen J.A."/>
        </authorList>
    </citation>
    <scope>NUCLEOTIDE SEQUENCE [LARGE SCALE GENOMIC DNA]</scope>
    <source>
        <strain evidence="11">ATCC 700253 / DSM 10332 / NAL</strain>
    </source>
</reference>
<dbReference type="InterPro" id="IPR022417">
    <property type="entry name" value="Porphobilin_deaminase_N"/>
</dbReference>
<dbReference type="GO" id="GO:0006782">
    <property type="term" value="P:protoporphyrinogen IX biosynthetic process"/>
    <property type="evidence" value="ECO:0007669"/>
    <property type="project" value="UniProtKB-UniRule"/>
</dbReference>
<dbReference type="STRING" id="679936.Sulac_1339"/>
<comment type="function">
    <text evidence="1 7">Tetrapolymerization of the monopyrrole PBG into the hydroxymethylbilane pre-uroporphyrinogen in several discrete steps.</text>
</comment>
<protein>
    <recommendedName>
        <fullName evidence="7">Porphobilinogen deaminase</fullName>
        <shortName evidence="7">PBG</shortName>
        <ecNumber evidence="7">2.5.1.61</ecNumber>
    </recommendedName>
    <alternativeName>
        <fullName evidence="7">Hydroxymethylbilane synthase</fullName>
        <shortName evidence="7">HMBS</shortName>
    </alternativeName>
    <alternativeName>
        <fullName evidence="7">Pre-uroporphyrinogen synthase</fullName>
    </alternativeName>
</protein>
<dbReference type="Gene3D" id="3.40.190.10">
    <property type="entry name" value="Periplasmic binding protein-like II"/>
    <property type="match status" value="2"/>
</dbReference>
<dbReference type="SUPFAM" id="SSF54782">
    <property type="entry name" value="Porphobilinogen deaminase (hydroxymethylbilane synthase), C-terminal domain"/>
    <property type="match status" value="1"/>
</dbReference>
<keyword evidence="11" id="KW-1185">Reference proteome</keyword>
<comment type="miscellaneous">
    <text evidence="7">The porphobilinogen subunits are added to the dipyrromethane group.</text>
</comment>
<dbReference type="Pfam" id="PF03900">
    <property type="entry name" value="Porphobil_deamC"/>
    <property type="match status" value="1"/>
</dbReference>
<evidence type="ECO:0000313" key="11">
    <source>
        <dbReference type="Proteomes" id="UP000005439"/>
    </source>
</evidence>